<evidence type="ECO:0000259" key="4">
    <source>
        <dbReference type="Pfam" id="PF23359"/>
    </source>
</evidence>
<dbReference type="EMBL" id="MF600313">
    <property type="protein sequence ID" value="AVN58382.1"/>
    <property type="molecule type" value="Genomic_DNA"/>
</dbReference>
<dbReference type="GO" id="GO:0016746">
    <property type="term" value="F:acyltransferase activity"/>
    <property type="evidence" value="ECO:0007669"/>
    <property type="project" value="InterPro"/>
</dbReference>
<dbReference type="RefSeq" id="WP_155921847.1">
    <property type="nucleotide sequence ID" value="NZ_MF600313.1"/>
</dbReference>
<reference evidence="5" key="1">
    <citation type="journal article" date="2018" name="Front. Microbiol.">
        <title>Beyond the Limits: tRNA Array Units in Mycobacterium Genomes.</title>
        <authorList>
            <person name="Morgado S.M."/>
            <person name="Vicente A.C."/>
        </authorList>
    </citation>
    <scope>NUCLEOTIDE SEQUENCE</scope>
    <source>
        <strain evidence="5">CBMA 213</strain>
        <plasmid evidence="5">pCBMA213_1</plasmid>
    </source>
</reference>
<dbReference type="InterPro" id="IPR055370">
    <property type="entry name" value="Lsr2_DNA-bd"/>
</dbReference>
<evidence type="ECO:0000256" key="2">
    <source>
        <dbReference type="SAM" id="MobiDB-lite"/>
    </source>
</evidence>
<proteinExistence type="predicted"/>
<name>A0A343VR58_9MYCO</name>
<gene>
    <name evidence="5" type="primary">lsr2</name>
    <name evidence="5" type="ORF">B5P44_p00087</name>
</gene>
<dbReference type="InterPro" id="IPR036625">
    <property type="entry name" value="E3-bd_dom_sf"/>
</dbReference>
<feature type="domain" description="Lsr2 dimerization" evidence="3">
    <location>
        <begin position="1"/>
        <end position="61"/>
    </location>
</feature>
<dbReference type="Pfam" id="PF11774">
    <property type="entry name" value="Lsr2"/>
    <property type="match status" value="1"/>
</dbReference>
<keyword evidence="1" id="KW-0238">DNA-binding</keyword>
<dbReference type="Gene3D" id="4.10.320.10">
    <property type="entry name" value="E3-binding domain"/>
    <property type="match status" value="1"/>
</dbReference>
<dbReference type="InterPro" id="IPR042261">
    <property type="entry name" value="Lsr2-like_dimerization"/>
</dbReference>
<sequence>MGKNVTVEYIDDIDGVEINEKDVDPVNFSFRGEEYTLYLTKKNGAQFNKDIARYITAAKNAQKPQAKKTPKRAPKTTAKRPVASAAKQTADSKATRPRKASPRKASAPQAGPARTQAIREWAIANGHNVAPRGRISASVIEAFDAAH</sequence>
<organism evidence="5">
    <name type="scientific">Mycolicibacterium sp. CBMA 213</name>
    <dbReference type="NCBI Taxonomy" id="1968788"/>
    <lineage>
        <taxon>Bacteria</taxon>
        <taxon>Bacillati</taxon>
        <taxon>Actinomycetota</taxon>
        <taxon>Actinomycetes</taxon>
        <taxon>Mycobacteriales</taxon>
        <taxon>Mycobacteriaceae</taxon>
        <taxon>Mycolicibacterium</taxon>
    </lineage>
</organism>
<evidence type="ECO:0000256" key="1">
    <source>
        <dbReference type="ARBA" id="ARBA00023125"/>
    </source>
</evidence>
<protein>
    <submittedName>
        <fullName evidence="5">Nucleoid-associated protein Lsr2</fullName>
    </submittedName>
</protein>
<evidence type="ECO:0000259" key="3">
    <source>
        <dbReference type="Pfam" id="PF11774"/>
    </source>
</evidence>
<accession>A0A343VR58</accession>
<dbReference type="Pfam" id="PF23359">
    <property type="entry name" value="Lsr2_DNA-bd"/>
    <property type="match status" value="1"/>
</dbReference>
<dbReference type="Gene3D" id="3.30.60.230">
    <property type="entry name" value="Lsr2, dimerization domain"/>
    <property type="match status" value="1"/>
</dbReference>
<feature type="region of interest" description="Disordered" evidence="2">
    <location>
        <begin position="58"/>
        <end position="117"/>
    </location>
</feature>
<dbReference type="InterPro" id="IPR024412">
    <property type="entry name" value="Lsr2_dim_dom"/>
</dbReference>
<geneLocation type="plasmid" evidence="5">
    <name>pCBMA213_1</name>
</geneLocation>
<dbReference type="GO" id="GO:0003677">
    <property type="term" value="F:DNA binding"/>
    <property type="evidence" value="ECO:0007669"/>
    <property type="project" value="UniProtKB-KW"/>
</dbReference>
<feature type="domain" description="Lsr2 DNA-binding" evidence="4">
    <location>
        <begin position="112"/>
        <end position="146"/>
    </location>
</feature>
<feature type="compositionally biased region" description="Basic residues" evidence="2">
    <location>
        <begin position="65"/>
        <end position="78"/>
    </location>
</feature>
<evidence type="ECO:0000313" key="5">
    <source>
        <dbReference type="EMBL" id="AVN58382.1"/>
    </source>
</evidence>
<dbReference type="AlphaFoldDB" id="A0A343VR58"/>
<keyword evidence="5" id="KW-0614">Plasmid</keyword>